<keyword evidence="4" id="KW-0812">Transmembrane</keyword>
<organism evidence="11 12">
    <name type="scientific">Penicillium desertorum</name>
    <dbReference type="NCBI Taxonomy" id="1303715"/>
    <lineage>
        <taxon>Eukaryota</taxon>
        <taxon>Fungi</taxon>
        <taxon>Dikarya</taxon>
        <taxon>Ascomycota</taxon>
        <taxon>Pezizomycotina</taxon>
        <taxon>Eurotiomycetes</taxon>
        <taxon>Eurotiomycetidae</taxon>
        <taxon>Eurotiales</taxon>
        <taxon>Aspergillaceae</taxon>
        <taxon>Penicillium</taxon>
    </lineage>
</organism>
<keyword evidence="12" id="KW-1185">Reference proteome</keyword>
<protein>
    <recommendedName>
        <fullName evidence="10">t-SNARE coiled-coil homology domain-containing protein</fullName>
    </recommendedName>
</protein>
<feature type="region of interest" description="Disordered" evidence="9">
    <location>
        <begin position="62"/>
        <end position="94"/>
    </location>
</feature>
<evidence type="ECO:0000256" key="3">
    <source>
        <dbReference type="ARBA" id="ARBA00022448"/>
    </source>
</evidence>
<accession>A0A9X0BT68</accession>
<keyword evidence="5" id="KW-0653">Protein transport</keyword>
<reference evidence="11" key="2">
    <citation type="journal article" date="2023" name="IMA Fungus">
        <title>Comparative genomic study of the Penicillium genus elucidates a diverse pangenome and 15 lateral gene transfer events.</title>
        <authorList>
            <person name="Petersen C."/>
            <person name="Sorensen T."/>
            <person name="Nielsen M.R."/>
            <person name="Sondergaard T.E."/>
            <person name="Sorensen J.L."/>
            <person name="Fitzpatrick D.A."/>
            <person name="Frisvad J.C."/>
            <person name="Nielsen K.L."/>
        </authorList>
    </citation>
    <scope>NUCLEOTIDE SEQUENCE</scope>
    <source>
        <strain evidence="11">IBT 17660</strain>
    </source>
</reference>
<evidence type="ECO:0000256" key="7">
    <source>
        <dbReference type="ARBA" id="ARBA00023054"/>
    </source>
</evidence>
<evidence type="ECO:0000256" key="4">
    <source>
        <dbReference type="ARBA" id="ARBA00022692"/>
    </source>
</evidence>
<comment type="caution">
    <text evidence="11">The sequence shown here is derived from an EMBL/GenBank/DDBJ whole genome shotgun (WGS) entry which is preliminary data.</text>
</comment>
<dbReference type="EMBL" id="JAPWDO010000002">
    <property type="protein sequence ID" value="KAJ5483338.1"/>
    <property type="molecule type" value="Genomic_DNA"/>
</dbReference>
<comment type="subcellular location">
    <subcellularLocation>
        <location evidence="1">Membrane</location>
        <topology evidence="1">Single-pass type IV membrane protein</topology>
    </subcellularLocation>
</comment>
<name>A0A9X0BT68_9EURO</name>
<keyword evidence="8" id="KW-0472">Membrane</keyword>
<dbReference type="OrthoDB" id="342981at2759"/>
<dbReference type="GO" id="GO:0015031">
    <property type="term" value="P:protein transport"/>
    <property type="evidence" value="ECO:0007669"/>
    <property type="project" value="UniProtKB-KW"/>
</dbReference>
<dbReference type="PANTHER" id="PTHR15959:SF0">
    <property type="entry name" value="SYNTAXIN-18"/>
    <property type="match status" value="1"/>
</dbReference>
<dbReference type="InterPro" id="IPR019529">
    <property type="entry name" value="Syntaxin-18_N"/>
</dbReference>
<reference evidence="11" key="1">
    <citation type="submission" date="2022-12" db="EMBL/GenBank/DDBJ databases">
        <authorList>
            <person name="Petersen C."/>
        </authorList>
    </citation>
    <scope>NUCLEOTIDE SEQUENCE</scope>
    <source>
        <strain evidence="11">IBT 17660</strain>
    </source>
</reference>
<dbReference type="Pfam" id="PF10496">
    <property type="entry name" value="Syntaxin-18_N"/>
    <property type="match status" value="1"/>
</dbReference>
<dbReference type="Proteomes" id="UP001147760">
    <property type="component" value="Unassembled WGS sequence"/>
</dbReference>
<evidence type="ECO:0000256" key="8">
    <source>
        <dbReference type="ARBA" id="ARBA00023136"/>
    </source>
</evidence>
<dbReference type="SUPFAM" id="SSF58038">
    <property type="entry name" value="SNARE fusion complex"/>
    <property type="match status" value="1"/>
</dbReference>
<evidence type="ECO:0000256" key="1">
    <source>
        <dbReference type="ARBA" id="ARBA00004211"/>
    </source>
</evidence>
<keyword evidence="7" id="KW-0175">Coiled coil</keyword>
<dbReference type="GO" id="GO:0031201">
    <property type="term" value="C:SNARE complex"/>
    <property type="evidence" value="ECO:0007669"/>
    <property type="project" value="TreeGrafter"/>
</dbReference>
<dbReference type="PANTHER" id="PTHR15959">
    <property type="entry name" value="SYNTAXIN-18"/>
    <property type="match status" value="1"/>
</dbReference>
<feature type="domain" description="T-SNARE coiled-coil homology" evidence="10">
    <location>
        <begin position="284"/>
        <end position="346"/>
    </location>
</feature>
<dbReference type="AlphaFoldDB" id="A0A9X0BT68"/>
<keyword evidence="6" id="KW-1133">Transmembrane helix</keyword>
<dbReference type="InterPro" id="IPR000727">
    <property type="entry name" value="T_SNARE_dom"/>
</dbReference>
<evidence type="ECO:0000256" key="6">
    <source>
        <dbReference type="ARBA" id="ARBA00022989"/>
    </source>
</evidence>
<evidence type="ECO:0000313" key="12">
    <source>
        <dbReference type="Proteomes" id="UP001147760"/>
    </source>
</evidence>
<gene>
    <name evidence="11" type="ORF">N7530_002584</name>
</gene>
<comment type="similarity">
    <text evidence="2">Belongs to the syntaxin family.</text>
</comment>
<dbReference type="GO" id="GO:0006890">
    <property type="term" value="P:retrograde vesicle-mediated transport, Golgi to endoplasmic reticulum"/>
    <property type="evidence" value="ECO:0007669"/>
    <property type="project" value="TreeGrafter"/>
</dbReference>
<evidence type="ECO:0000256" key="9">
    <source>
        <dbReference type="SAM" id="MobiDB-lite"/>
    </source>
</evidence>
<dbReference type="Gene3D" id="1.20.5.110">
    <property type="match status" value="1"/>
</dbReference>
<evidence type="ECO:0000256" key="5">
    <source>
        <dbReference type="ARBA" id="ARBA00022927"/>
    </source>
</evidence>
<dbReference type="PROSITE" id="PS50192">
    <property type="entry name" value="T_SNARE"/>
    <property type="match status" value="1"/>
</dbReference>
<dbReference type="GO" id="GO:0005783">
    <property type="term" value="C:endoplasmic reticulum"/>
    <property type="evidence" value="ECO:0007669"/>
    <property type="project" value="TreeGrafter"/>
</dbReference>
<sequence>MTDLTPTLNNLLLKQGSSILQTRKPCTETADEFLKEAYRINSHIHSLLKYLQSIRHAYLSTTQPQRRNLNPNTNPKNATPATPQTNLTDPERDEVDTSTALLLRDLATSIANLSSAESLRQETSSTLLHKKYGHSAAGALLWRWAGGNGALDSADEGKSAEQVCAEESARSTATVRESVLWFLRRGLECAVSVQRRMVEKRIERVREKEKSVLYKVGAGKSAGSAARKGSISVSESTRGIGSAGFDAFQAPEAAVLSEADTARIEAQLSPEQLQLFAEENDSMLRHYEDTLGKVQNAEKSLLEISSLQETLVSHLATQEEYISQLVSDVDTTQTNVGQGNRELKRATERRSTAQAVFWGTVGLCTWLVVWDLVF</sequence>
<proteinExistence type="inferred from homology"/>
<keyword evidence="3" id="KW-0813">Transport</keyword>
<feature type="compositionally biased region" description="Low complexity" evidence="9">
    <location>
        <begin position="68"/>
        <end position="86"/>
    </location>
</feature>
<evidence type="ECO:0000313" key="11">
    <source>
        <dbReference type="EMBL" id="KAJ5483338.1"/>
    </source>
</evidence>
<evidence type="ECO:0000256" key="2">
    <source>
        <dbReference type="ARBA" id="ARBA00009063"/>
    </source>
</evidence>
<evidence type="ECO:0000259" key="10">
    <source>
        <dbReference type="PROSITE" id="PS50192"/>
    </source>
</evidence>